<dbReference type="PIRSF" id="PIRSF000137">
    <property type="entry name" value="Alcohol_oxidase"/>
    <property type="match status" value="1"/>
</dbReference>
<feature type="signal peptide" evidence="7">
    <location>
        <begin position="1"/>
        <end position="20"/>
    </location>
</feature>
<dbReference type="InterPro" id="IPR007867">
    <property type="entry name" value="GMC_OxRtase_C"/>
</dbReference>
<evidence type="ECO:0000256" key="1">
    <source>
        <dbReference type="ARBA" id="ARBA00001974"/>
    </source>
</evidence>
<evidence type="ECO:0000313" key="9">
    <source>
        <dbReference type="EMBL" id="CAK5270689.1"/>
    </source>
</evidence>
<dbReference type="GO" id="GO:0016614">
    <property type="term" value="F:oxidoreductase activity, acting on CH-OH group of donors"/>
    <property type="evidence" value="ECO:0007669"/>
    <property type="project" value="InterPro"/>
</dbReference>
<protein>
    <recommendedName>
        <fullName evidence="8">Glucose-methanol-choline oxidoreductase N-terminal domain-containing protein</fullName>
    </recommendedName>
</protein>
<proteinExistence type="inferred from homology"/>
<organism evidence="9 10">
    <name type="scientific">Mycena citricolor</name>
    <dbReference type="NCBI Taxonomy" id="2018698"/>
    <lineage>
        <taxon>Eukaryota</taxon>
        <taxon>Fungi</taxon>
        <taxon>Dikarya</taxon>
        <taxon>Basidiomycota</taxon>
        <taxon>Agaricomycotina</taxon>
        <taxon>Agaricomycetes</taxon>
        <taxon>Agaricomycetidae</taxon>
        <taxon>Agaricales</taxon>
        <taxon>Marasmiineae</taxon>
        <taxon>Mycenaceae</taxon>
        <taxon>Mycena</taxon>
    </lineage>
</organism>
<accession>A0AAD2H674</accession>
<evidence type="ECO:0000259" key="8">
    <source>
        <dbReference type="PROSITE" id="PS00624"/>
    </source>
</evidence>
<evidence type="ECO:0000256" key="3">
    <source>
        <dbReference type="ARBA" id="ARBA00022630"/>
    </source>
</evidence>
<dbReference type="EMBL" id="CAVNYO010000169">
    <property type="protein sequence ID" value="CAK5270689.1"/>
    <property type="molecule type" value="Genomic_DNA"/>
</dbReference>
<keyword evidence="7" id="KW-0732">Signal</keyword>
<keyword evidence="3" id="KW-0285">Flavoprotein</keyword>
<dbReference type="Gene3D" id="3.50.50.60">
    <property type="entry name" value="FAD/NAD(P)-binding domain"/>
    <property type="match status" value="1"/>
</dbReference>
<comment type="cofactor">
    <cofactor evidence="1 6">
        <name>FAD</name>
        <dbReference type="ChEBI" id="CHEBI:57692"/>
    </cofactor>
</comment>
<dbReference type="GO" id="GO:0050660">
    <property type="term" value="F:flavin adenine dinucleotide binding"/>
    <property type="evidence" value="ECO:0007669"/>
    <property type="project" value="InterPro"/>
</dbReference>
<dbReference type="PANTHER" id="PTHR11552">
    <property type="entry name" value="GLUCOSE-METHANOL-CHOLINE GMC OXIDOREDUCTASE"/>
    <property type="match status" value="1"/>
</dbReference>
<dbReference type="PANTHER" id="PTHR11552:SF147">
    <property type="entry name" value="CHOLINE DEHYDROGENASE, MITOCHONDRIAL"/>
    <property type="match status" value="1"/>
</dbReference>
<sequence>MLGIIASLLLLFLVTDPSQASIHSGPSAINDLKHSPDFIIVGGGTAGSVVANRLSENPNVTVLVLEAGISNVGILNIEVPFYCVQASPQTSVDWNFTTVPQPALNNRSVAYPRGFVLGGSSSTNYMFYTRGTRDDYDRIANVTEDEGWSWDHLFPYMLKSERWTAPSDGHNTTGQFNPLVHGSSGINSVALSGFPSDIDSRVIAATKEVTGMPFNLDMNSGNPLGIGWKQDTAANGLRSSAATSYLAPNFINRPNLHVVLNTRVTRVLSHKDASSFTTVEYITAQGNRSTITAGKEVILSAGAVGTPHILLHSGIGDAHALSKLGIRPVHNLPSVGQNLTDHPALHTLWLVNSTNTYETLKRNATVAVAALAEWTQMKQGPLVTGPGSHIGWARVSGNDSTIFDNTADSSAGPTSPHFELIFAPGSLGPPPPTGNLMGCASIVVSPSSRGSITLNSSDPLVPPVIDPALLKTDYDMAVMRASLRMATRFAAAPAFSDYVIAQQGYSPTATDAELDTFIRDQAGSIFHPVGTAAMTKRGAHYGVVDPDLLVKGLEALRVVDLSVLPFVPAAHTQAAAYFIGERASDLIKAQHSL</sequence>
<dbReference type="Pfam" id="PF05199">
    <property type="entry name" value="GMC_oxred_C"/>
    <property type="match status" value="1"/>
</dbReference>
<evidence type="ECO:0000256" key="2">
    <source>
        <dbReference type="ARBA" id="ARBA00010790"/>
    </source>
</evidence>
<keyword evidence="4 6" id="KW-0274">FAD</keyword>
<dbReference type="SUPFAM" id="SSF54373">
    <property type="entry name" value="FAD-linked reductases, C-terminal domain"/>
    <property type="match status" value="1"/>
</dbReference>
<dbReference type="Proteomes" id="UP001295794">
    <property type="component" value="Unassembled WGS sequence"/>
</dbReference>
<feature type="active site" description="Proton donor" evidence="5">
    <location>
        <position position="527"/>
    </location>
</feature>
<reference evidence="9" key="1">
    <citation type="submission" date="2023-11" db="EMBL/GenBank/DDBJ databases">
        <authorList>
            <person name="De Vega J J."/>
            <person name="De Vega J J."/>
        </authorList>
    </citation>
    <scope>NUCLEOTIDE SEQUENCE</scope>
</reference>
<evidence type="ECO:0000256" key="6">
    <source>
        <dbReference type="PIRSR" id="PIRSR000137-2"/>
    </source>
</evidence>
<feature type="binding site" evidence="6">
    <location>
        <position position="116"/>
    </location>
    <ligand>
        <name>FAD</name>
        <dbReference type="ChEBI" id="CHEBI:57692"/>
    </ligand>
</feature>
<dbReference type="InterPro" id="IPR012132">
    <property type="entry name" value="GMC_OxRdtase"/>
</dbReference>
<evidence type="ECO:0000256" key="4">
    <source>
        <dbReference type="ARBA" id="ARBA00022827"/>
    </source>
</evidence>
<dbReference type="AlphaFoldDB" id="A0AAD2H674"/>
<dbReference type="InterPro" id="IPR000172">
    <property type="entry name" value="GMC_OxRdtase_N"/>
</dbReference>
<comment type="similarity">
    <text evidence="2">Belongs to the GMC oxidoreductase family.</text>
</comment>
<feature type="active site" description="Proton acceptor" evidence="5">
    <location>
        <position position="571"/>
    </location>
</feature>
<feature type="binding site" evidence="6">
    <location>
        <position position="264"/>
    </location>
    <ligand>
        <name>FAD</name>
        <dbReference type="ChEBI" id="CHEBI:57692"/>
    </ligand>
</feature>
<evidence type="ECO:0000313" key="10">
    <source>
        <dbReference type="Proteomes" id="UP001295794"/>
    </source>
</evidence>
<name>A0AAD2H674_9AGAR</name>
<feature type="chain" id="PRO_5041908315" description="Glucose-methanol-choline oxidoreductase N-terminal domain-containing protein" evidence="7">
    <location>
        <begin position="21"/>
        <end position="593"/>
    </location>
</feature>
<dbReference type="PROSITE" id="PS00624">
    <property type="entry name" value="GMC_OXRED_2"/>
    <property type="match status" value="1"/>
</dbReference>
<evidence type="ECO:0000256" key="5">
    <source>
        <dbReference type="PIRSR" id="PIRSR000137-1"/>
    </source>
</evidence>
<gene>
    <name evidence="9" type="ORF">MYCIT1_LOCUS15306</name>
</gene>
<dbReference type="SUPFAM" id="SSF51905">
    <property type="entry name" value="FAD/NAD(P)-binding domain"/>
    <property type="match status" value="1"/>
</dbReference>
<feature type="domain" description="Glucose-methanol-choline oxidoreductase N-terminal" evidence="8">
    <location>
        <begin position="302"/>
        <end position="316"/>
    </location>
</feature>
<dbReference type="InterPro" id="IPR036188">
    <property type="entry name" value="FAD/NAD-bd_sf"/>
</dbReference>
<dbReference type="Pfam" id="PF00732">
    <property type="entry name" value="GMC_oxred_N"/>
    <property type="match status" value="1"/>
</dbReference>
<keyword evidence="10" id="KW-1185">Reference proteome</keyword>
<evidence type="ECO:0000256" key="7">
    <source>
        <dbReference type="SAM" id="SignalP"/>
    </source>
</evidence>
<comment type="caution">
    <text evidence="9">The sequence shown here is derived from an EMBL/GenBank/DDBJ whole genome shotgun (WGS) entry which is preliminary data.</text>
</comment>
<dbReference type="Gene3D" id="3.30.560.10">
    <property type="entry name" value="Glucose Oxidase, domain 3"/>
    <property type="match status" value="1"/>
</dbReference>